<feature type="compositionally biased region" description="Polar residues" evidence="1">
    <location>
        <begin position="68"/>
        <end position="88"/>
    </location>
</feature>
<evidence type="ECO:0000313" key="3">
    <source>
        <dbReference type="Proteomes" id="UP001642484"/>
    </source>
</evidence>
<sequence>MKIKMTGWRTLPKKEAKLDTQTADWAAKHADFADKKCCPKSSKIPKSLQSQAVPSCFGFNSTVNSEQSAFTPCQVQKPPKSNSYNSEGQRPRESWWRAASLDDLRREQGVRPSTSLCSKQAGTTGNSTGPEEAKAKALAEAV</sequence>
<accession>A0ABP0JKL4</accession>
<feature type="region of interest" description="Disordered" evidence="1">
    <location>
        <begin position="68"/>
        <end position="142"/>
    </location>
</feature>
<protein>
    <submittedName>
        <fullName evidence="2">Uncharacterized protein</fullName>
    </submittedName>
</protein>
<evidence type="ECO:0000313" key="2">
    <source>
        <dbReference type="EMBL" id="CAK9014967.1"/>
    </source>
</evidence>
<dbReference type="EMBL" id="CAXAMN010005670">
    <property type="protein sequence ID" value="CAK9014967.1"/>
    <property type="molecule type" value="Genomic_DNA"/>
</dbReference>
<reference evidence="2 3" key="1">
    <citation type="submission" date="2024-02" db="EMBL/GenBank/DDBJ databases">
        <authorList>
            <person name="Chen Y."/>
            <person name="Shah S."/>
            <person name="Dougan E. K."/>
            <person name="Thang M."/>
            <person name="Chan C."/>
        </authorList>
    </citation>
    <scope>NUCLEOTIDE SEQUENCE [LARGE SCALE GENOMIC DNA]</scope>
</reference>
<keyword evidence="3" id="KW-1185">Reference proteome</keyword>
<feature type="compositionally biased region" description="Basic and acidic residues" evidence="1">
    <location>
        <begin position="131"/>
        <end position="142"/>
    </location>
</feature>
<evidence type="ECO:0000256" key="1">
    <source>
        <dbReference type="SAM" id="MobiDB-lite"/>
    </source>
</evidence>
<proteinExistence type="predicted"/>
<gene>
    <name evidence="2" type="ORF">CCMP2556_LOCUS11922</name>
</gene>
<dbReference type="Proteomes" id="UP001642484">
    <property type="component" value="Unassembled WGS sequence"/>
</dbReference>
<organism evidence="2 3">
    <name type="scientific">Durusdinium trenchii</name>
    <dbReference type="NCBI Taxonomy" id="1381693"/>
    <lineage>
        <taxon>Eukaryota</taxon>
        <taxon>Sar</taxon>
        <taxon>Alveolata</taxon>
        <taxon>Dinophyceae</taxon>
        <taxon>Suessiales</taxon>
        <taxon>Symbiodiniaceae</taxon>
        <taxon>Durusdinium</taxon>
    </lineage>
</organism>
<feature type="compositionally biased region" description="Basic and acidic residues" evidence="1">
    <location>
        <begin position="89"/>
        <end position="109"/>
    </location>
</feature>
<comment type="caution">
    <text evidence="2">The sequence shown here is derived from an EMBL/GenBank/DDBJ whole genome shotgun (WGS) entry which is preliminary data.</text>
</comment>
<feature type="compositionally biased region" description="Polar residues" evidence="1">
    <location>
        <begin position="111"/>
        <end position="129"/>
    </location>
</feature>
<name>A0ABP0JKL4_9DINO</name>